<reference evidence="1 2" key="1">
    <citation type="journal article" date="2024" name="BMC Genomics">
        <title>De novo assembly and annotation of Popillia japonica's genome with initial clues to its potential as an invasive pest.</title>
        <authorList>
            <person name="Cucini C."/>
            <person name="Boschi S."/>
            <person name="Funari R."/>
            <person name="Cardaioli E."/>
            <person name="Iannotti N."/>
            <person name="Marturano G."/>
            <person name="Paoli F."/>
            <person name="Bruttini M."/>
            <person name="Carapelli A."/>
            <person name="Frati F."/>
            <person name="Nardi F."/>
        </authorList>
    </citation>
    <scope>NUCLEOTIDE SEQUENCE [LARGE SCALE GENOMIC DNA]</scope>
    <source>
        <strain evidence="1">DMR45628</strain>
    </source>
</reference>
<evidence type="ECO:0000313" key="1">
    <source>
        <dbReference type="EMBL" id="KAK9693279.1"/>
    </source>
</evidence>
<organism evidence="1 2">
    <name type="scientific">Popillia japonica</name>
    <name type="common">Japanese beetle</name>
    <dbReference type="NCBI Taxonomy" id="7064"/>
    <lineage>
        <taxon>Eukaryota</taxon>
        <taxon>Metazoa</taxon>
        <taxon>Ecdysozoa</taxon>
        <taxon>Arthropoda</taxon>
        <taxon>Hexapoda</taxon>
        <taxon>Insecta</taxon>
        <taxon>Pterygota</taxon>
        <taxon>Neoptera</taxon>
        <taxon>Endopterygota</taxon>
        <taxon>Coleoptera</taxon>
        <taxon>Polyphaga</taxon>
        <taxon>Scarabaeiformia</taxon>
        <taxon>Scarabaeidae</taxon>
        <taxon>Rutelinae</taxon>
        <taxon>Popillia</taxon>
    </lineage>
</organism>
<comment type="caution">
    <text evidence="1">The sequence shown here is derived from an EMBL/GenBank/DDBJ whole genome shotgun (WGS) entry which is preliminary data.</text>
</comment>
<dbReference type="EMBL" id="JASPKY010000547">
    <property type="protein sequence ID" value="KAK9693279.1"/>
    <property type="molecule type" value="Genomic_DNA"/>
</dbReference>
<dbReference type="Proteomes" id="UP001458880">
    <property type="component" value="Unassembled WGS sequence"/>
</dbReference>
<keyword evidence="2" id="KW-1185">Reference proteome</keyword>
<evidence type="ECO:0000313" key="2">
    <source>
        <dbReference type="Proteomes" id="UP001458880"/>
    </source>
</evidence>
<proteinExistence type="predicted"/>
<gene>
    <name evidence="1" type="ORF">QE152_g34316</name>
</gene>
<dbReference type="AlphaFoldDB" id="A0AAW1ITU4"/>
<sequence>MFQTINIEPQPSTSTSNEVETIKIVVDDAEECSPRSGKLGPQNCFRRQNPHNCCLHKIPRLEEEIHLRLQQTASLVNLLKQN</sequence>
<name>A0AAW1ITU4_POPJA</name>
<protein>
    <submittedName>
        <fullName evidence="1">Uncharacterized protein</fullName>
    </submittedName>
</protein>
<accession>A0AAW1ITU4</accession>